<reference evidence="3" key="1">
    <citation type="journal article" date="2019" name="Int. J. Syst. Evol. Microbiol.">
        <title>The Global Catalogue of Microorganisms (GCM) 10K type strain sequencing project: providing services to taxonomists for standard genome sequencing and annotation.</title>
        <authorList>
            <consortium name="The Broad Institute Genomics Platform"/>
            <consortium name="The Broad Institute Genome Sequencing Center for Infectious Disease"/>
            <person name="Wu L."/>
            <person name="Ma J."/>
        </authorList>
    </citation>
    <scope>NUCLEOTIDE SEQUENCE [LARGE SCALE GENOMIC DNA]</scope>
    <source>
        <strain evidence="3">JCM 9933</strain>
    </source>
</reference>
<sequence length="133" mass="13728">MASTGPDREQRSRTGTGMCARRAEGRKSPRIVAGSATKAPVGPSCQNAYCRLQPGRGFEVLGWASDARSGGVAARSGLLAQVRRRAVEEDRTLTNLIETMIKQRVGAAAPSEQNMDASGRESAGAGAGTGGAP</sequence>
<evidence type="ECO:0000313" key="3">
    <source>
        <dbReference type="Proteomes" id="UP001501588"/>
    </source>
</evidence>
<keyword evidence="3" id="KW-1185">Reference proteome</keyword>
<dbReference type="EMBL" id="BAAAFZ010000074">
    <property type="protein sequence ID" value="GAA0600898.1"/>
    <property type="molecule type" value="Genomic_DNA"/>
</dbReference>
<gene>
    <name evidence="2" type="ORF">GCM10009416_43570</name>
</gene>
<evidence type="ECO:0000313" key="2">
    <source>
        <dbReference type="EMBL" id="GAA0600898.1"/>
    </source>
</evidence>
<dbReference type="Proteomes" id="UP001501588">
    <property type="component" value="Unassembled WGS sequence"/>
</dbReference>
<proteinExistence type="predicted"/>
<accession>A0ABP3R0E2</accession>
<name>A0ABP3R0E2_9PROT</name>
<organism evidence="2 3">
    <name type="scientific">Craurococcus roseus</name>
    <dbReference type="NCBI Taxonomy" id="77585"/>
    <lineage>
        <taxon>Bacteria</taxon>
        <taxon>Pseudomonadati</taxon>
        <taxon>Pseudomonadota</taxon>
        <taxon>Alphaproteobacteria</taxon>
        <taxon>Acetobacterales</taxon>
        <taxon>Acetobacteraceae</taxon>
        <taxon>Craurococcus</taxon>
    </lineage>
</organism>
<feature type="compositionally biased region" description="Basic and acidic residues" evidence="1">
    <location>
        <begin position="1"/>
        <end position="12"/>
    </location>
</feature>
<protein>
    <submittedName>
        <fullName evidence="2">Uncharacterized protein</fullName>
    </submittedName>
</protein>
<feature type="region of interest" description="Disordered" evidence="1">
    <location>
        <begin position="106"/>
        <end position="133"/>
    </location>
</feature>
<comment type="caution">
    <text evidence="2">The sequence shown here is derived from an EMBL/GenBank/DDBJ whole genome shotgun (WGS) entry which is preliminary data.</text>
</comment>
<feature type="region of interest" description="Disordered" evidence="1">
    <location>
        <begin position="1"/>
        <end position="43"/>
    </location>
</feature>
<evidence type="ECO:0000256" key="1">
    <source>
        <dbReference type="SAM" id="MobiDB-lite"/>
    </source>
</evidence>